<name>A0ABS7ZHM1_9MICO</name>
<organism evidence="1 2">
    <name type="scientific">Isoptericola luteus</name>
    <dbReference type="NCBI Taxonomy" id="2879484"/>
    <lineage>
        <taxon>Bacteria</taxon>
        <taxon>Bacillati</taxon>
        <taxon>Actinomycetota</taxon>
        <taxon>Actinomycetes</taxon>
        <taxon>Micrococcales</taxon>
        <taxon>Promicromonosporaceae</taxon>
        <taxon>Isoptericola</taxon>
    </lineage>
</organism>
<comment type="caution">
    <text evidence="1">The sequence shown here is derived from an EMBL/GenBank/DDBJ whole genome shotgun (WGS) entry which is preliminary data.</text>
</comment>
<gene>
    <name evidence="1" type="ORF">LEP48_08155</name>
</gene>
<dbReference type="EMBL" id="JAIXCQ010000004">
    <property type="protein sequence ID" value="MCA5893329.1"/>
    <property type="molecule type" value="Genomic_DNA"/>
</dbReference>
<dbReference type="RefSeq" id="WP_225565084.1">
    <property type="nucleotide sequence ID" value="NZ_JAIXCQ010000004.1"/>
</dbReference>
<evidence type="ECO:0008006" key="3">
    <source>
        <dbReference type="Google" id="ProtNLM"/>
    </source>
</evidence>
<evidence type="ECO:0000313" key="1">
    <source>
        <dbReference type="EMBL" id="MCA5893329.1"/>
    </source>
</evidence>
<proteinExistence type="predicted"/>
<protein>
    <recommendedName>
        <fullName evidence="3">Transcriptional regulator, AbiEi antitoxin, Type IV TA system</fullName>
    </recommendedName>
</protein>
<dbReference type="Proteomes" id="UP001319870">
    <property type="component" value="Unassembled WGS sequence"/>
</dbReference>
<sequence length="324" mass="35889">MDLLRAAPPPLVAPALPRLLTADTVGEAERLAELEDELLRLRPGIFATTDPNGSVAIARRDLVLARTAAAWANVDSAVWFSHETAAVLRGMWTYRLADRVHLTQLYPPQVRREDDSWEHRYRVTRHWTALPPRDRDVVGGLPVTSLERTAADCARSLPLASALVVMDCALHHGADRGLVARIIDESRGKRGVVQARQVFALADAGAESPGESLVRLRVIQAGLPRPVTQVPVVTARGTKWVDLGWPDARVGLEFDGEIKYTALADGDPEGVRRRERVRQAAIEDQDWRIVRSDWPDVDEPAGVGRQLRRALKGRWQHVLGSRDG</sequence>
<reference evidence="1 2" key="1">
    <citation type="submission" date="2021-09" db="EMBL/GenBank/DDBJ databases">
        <title>Isoptericola luteus sp. nov., a novel bacterium isolated from Harbin, the capital city of Heilongjiang province.</title>
        <authorList>
            <person name="Li J."/>
        </authorList>
    </citation>
    <scope>NUCLEOTIDE SEQUENCE [LARGE SCALE GENOMIC DNA]</scope>
    <source>
        <strain evidence="1 2">NEAU-Y5</strain>
    </source>
</reference>
<accession>A0ABS7ZHM1</accession>
<evidence type="ECO:0000313" key="2">
    <source>
        <dbReference type="Proteomes" id="UP001319870"/>
    </source>
</evidence>
<keyword evidence="2" id="KW-1185">Reference proteome</keyword>